<dbReference type="EMBL" id="UINC01031815">
    <property type="protein sequence ID" value="SVB18454.1"/>
    <property type="molecule type" value="Genomic_DNA"/>
</dbReference>
<sequence>MNLRDKLKEKTIILPIKATTQTDAIQELLTHLQGINILTATSKLMSYIDINEKKSPSAAGRGIAYPHSTSIEVDNLVCVLGLSKDGIDFNSPDGQLCHIILLTLSPDEDPREHRKFITRFRTMIDNPIIRSQLLDANQTIEVINIIQQWEEEDALTDNFN</sequence>
<accession>A0A382BXW4</accession>
<proteinExistence type="predicted"/>
<dbReference type="InterPro" id="IPR051541">
    <property type="entry name" value="PTS_SugarTrans_NitroReg"/>
</dbReference>
<protein>
    <recommendedName>
        <fullName evidence="1">PTS EIIA type-2 domain-containing protein</fullName>
    </recommendedName>
</protein>
<evidence type="ECO:0000313" key="2">
    <source>
        <dbReference type="EMBL" id="SVB18454.1"/>
    </source>
</evidence>
<evidence type="ECO:0000259" key="1">
    <source>
        <dbReference type="PROSITE" id="PS51094"/>
    </source>
</evidence>
<dbReference type="PROSITE" id="PS51094">
    <property type="entry name" value="PTS_EIIA_TYPE_2"/>
    <property type="match status" value="1"/>
</dbReference>
<dbReference type="Gene3D" id="3.40.930.10">
    <property type="entry name" value="Mannitol-specific EII, Chain A"/>
    <property type="match status" value="1"/>
</dbReference>
<dbReference type="InterPro" id="IPR016152">
    <property type="entry name" value="PTrfase/Anion_transptr"/>
</dbReference>
<feature type="domain" description="PTS EIIA type-2" evidence="1">
    <location>
        <begin position="5"/>
        <end position="149"/>
    </location>
</feature>
<organism evidence="2">
    <name type="scientific">marine metagenome</name>
    <dbReference type="NCBI Taxonomy" id="408172"/>
    <lineage>
        <taxon>unclassified sequences</taxon>
        <taxon>metagenomes</taxon>
        <taxon>ecological metagenomes</taxon>
    </lineage>
</organism>
<dbReference type="SUPFAM" id="SSF55804">
    <property type="entry name" value="Phoshotransferase/anion transport protein"/>
    <property type="match status" value="1"/>
</dbReference>
<dbReference type="InterPro" id="IPR002178">
    <property type="entry name" value="PTS_EIIA_type-2_dom"/>
</dbReference>
<name>A0A382BXW4_9ZZZZ</name>
<dbReference type="Pfam" id="PF00359">
    <property type="entry name" value="PTS_EIIA_2"/>
    <property type="match status" value="1"/>
</dbReference>
<reference evidence="2" key="1">
    <citation type="submission" date="2018-05" db="EMBL/GenBank/DDBJ databases">
        <authorList>
            <person name="Lanie J.A."/>
            <person name="Ng W.-L."/>
            <person name="Kazmierczak K.M."/>
            <person name="Andrzejewski T.M."/>
            <person name="Davidsen T.M."/>
            <person name="Wayne K.J."/>
            <person name="Tettelin H."/>
            <person name="Glass J.I."/>
            <person name="Rusch D."/>
            <person name="Podicherti R."/>
            <person name="Tsui H.-C.T."/>
            <person name="Winkler M.E."/>
        </authorList>
    </citation>
    <scope>NUCLEOTIDE SEQUENCE</scope>
</reference>
<gene>
    <name evidence="2" type="ORF">METZ01_LOCUS171308</name>
</gene>
<dbReference type="AlphaFoldDB" id="A0A382BXW4"/>
<dbReference type="PANTHER" id="PTHR47738">
    <property type="entry name" value="PTS SYSTEM FRUCTOSE-LIKE EIIA COMPONENT-RELATED"/>
    <property type="match status" value="1"/>
</dbReference>